<organism evidence="4 5">
    <name type="scientific">Smittium mucronatum</name>
    <dbReference type="NCBI Taxonomy" id="133383"/>
    <lineage>
        <taxon>Eukaryota</taxon>
        <taxon>Fungi</taxon>
        <taxon>Fungi incertae sedis</taxon>
        <taxon>Zoopagomycota</taxon>
        <taxon>Kickxellomycotina</taxon>
        <taxon>Harpellomycetes</taxon>
        <taxon>Harpellales</taxon>
        <taxon>Legeriomycetaceae</taxon>
        <taxon>Smittium</taxon>
    </lineage>
</organism>
<dbReference type="SMART" id="SM00338">
    <property type="entry name" value="BRLZ"/>
    <property type="match status" value="1"/>
</dbReference>
<accession>A0A1R0GYK8</accession>
<dbReference type="Pfam" id="PF07716">
    <property type="entry name" value="bZIP_2"/>
    <property type="match status" value="1"/>
</dbReference>
<dbReference type="Proteomes" id="UP000187455">
    <property type="component" value="Unassembled WGS sequence"/>
</dbReference>
<dbReference type="CDD" id="cd12193">
    <property type="entry name" value="bZIP_GCN4"/>
    <property type="match status" value="1"/>
</dbReference>
<name>A0A1R0GYK8_9FUNG</name>
<dbReference type="Gene3D" id="3.30.160.60">
    <property type="entry name" value="Classic Zinc Finger"/>
    <property type="match status" value="1"/>
</dbReference>
<comment type="caution">
    <text evidence="4">The sequence shown here is derived from an EMBL/GenBank/DDBJ whole genome shotgun (WGS) entry which is preliminary data.</text>
</comment>
<evidence type="ECO:0000313" key="5">
    <source>
        <dbReference type="Proteomes" id="UP000187455"/>
    </source>
</evidence>
<dbReference type="SUPFAM" id="SSF57959">
    <property type="entry name" value="Leucine zipper domain"/>
    <property type="match status" value="1"/>
</dbReference>
<feature type="domain" description="BZIP" evidence="3">
    <location>
        <begin position="255"/>
        <end position="301"/>
    </location>
</feature>
<feature type="coiled-coil region" evidence="1">
    <location>
        <begin position="274"/>
        <end position="301"/>
    </location>
</feature>
<reference evidence="4 5" key="1">
    <citation type="journal article" date="2016" name="Mol. Biol. Evol.">
        <title>Genome-Wide Survey of Gut Fungi (Harpellales) Reveals the First Horizontally Transferred Ubiquitin Gene from a Mosquito Host.</title>
        <authorList>
            <person name="Wang Y."/>
            <person name="White M.M."/>
            <person name="Kvist S."/>
            <person name="Moncalvo J.M."/>
        </authorList>
    </citation>
    <scope>NUCLEOTIDE SEQUENCE [LARGE SCALE GENOMIC DNA]</scope>
    <source>
        <strain evidence="4 5">ALG-7-W6</strain>
    </source>
</reference>
<dbReference type="PROSITE" id="PS50217">
    <property type="entry name" value="BZIP"/>
    <property type="match status" value="1"/>
</dbReference>
<gene>
    <name evidence="4" type="ORF">AYI68_g3921</name>
</gene>
<proteinExistence type="predicted"/>
<sequence>MNQQNFSDAIGGLLAAMSPGVSIGSCFDMLDSGVAQSKNPSQTLCAFDDTVTSPNFGSCSALSPTESDLLTPFCESDSLFGGKVSDFSSFGSELFSAGFGCCGGSDPQCPVCSPQINTFNSFFGSYAFSGLPDFPPALSASDPDISICVPNMIPSPCSASNSFSPLSLSADFSAERTLSVPSSLNTKSTDKHRERCDKRFLESLPPQLALKRKRPRPSKRRGDIDKLSPGVRDNEPIPSCDSLFGLGDNLPLDSKRNKNTDAARRSRLRKALKLDALESQVIELELENTSLKESIKNFESERLKFSEREELLKEQIRSMNMLLMSALHGIKNTPSP</sequence>
<dbReference type="PROSITE" id="PS00036">
    <property type="entry name" value="BZIP_BASIC"/>
    <property type="match status" value="1"/>
</dbReference>
<dbReference type="STRING" id="133383.A0A1R0GYK8"/>
<evidence type="ECO:0000259" key="3">
    <source>
        <dbReference type="PROSITE" id="PS50217"/>
    </source>
</evidence>
<dbReference type="InterPro" id="IPR046347">
    <property type="entry name" value="bZIP_sf"/>
</dbReference>
<dbReference type="GO" id="GO:0003700">
    <property type="term" value="F:DNA-binding transcription factor activity"/>
    <property type="evidence" value="ECO:0007669"/>
    <property type="project" value="InterPro"/>
</dbReference>
<evidence type="ECO:0000256" key="1">
    <source>
        <dbReference type="SAM" id="Coils"/>
    </source>
</evidence>
<dbReference type="AlphaFoldDB" id="A0A1R0GYK8"/>
<evidence type="ECO:0000256" key="2">
    <source>
        <dbReference type="SAM" id="MobiDB-lite"/>
    </source>
</evidence>
<dbReference type="InterPro" id="IPR004827">
    <property type="entry name" value="bZIP"/>
</dbReference>
<dbReference type="EMBL" id="LSSL01002041">
    <property type="protein sequence ID" value="OLY81967.1"/>
    <property type="molecule type" value="Genomic_DNA"/>
</dbReference>
<keyword evidence="1" id="KW-0175">Coiled coil</keyword>
<protein>
    <recommendedName>
        <fullName evidence="3">BZIP domain-containing protein</fullName>
    </recommendedName>
</protein>
<evidence type="ECO:0000313" key="4">
    <source>
        <dbReference type="EMBL" id="OLY81967.1"/>
    </source>
</evidence>
<keyword evidence="5" id="KW-1185">Reference proteome</keyword>
<feature type="compositionally biased region" description="Basic residues" evidence="2">
    <location>
        <begin position="210"/>
        <end position="219"/>
    </location>
</feature>
<feature type="region of interest" description="Disordered" evidence="2">
    <location>
        <begin position="207"/>
        <end position="239"/>
    </location>
</feature>
<dbReference type="OrthoDB" id="5574479at2759"/>